<reference evidence="9 10" key="1">
    <citation type="submission" date="2016-10" db="EMBL/GenBank/DDBJ databases">
        <authorList>
            <person name="de Groot N.N."/>
        </authorList>
    </citation>
    <scope>NUCLEOTIDE SEQUENCE [LARGE SCALE GENOMIC DNA]</scope>
    <source>
        <strain evidence="9 10">M79</strain>
    </source>
</reference>
<organism evidence="9 10">
    <name type="scientific">Lactococcus garvieae</name>
    <dbReference type="NCBI Taxonomy" id="1363"/>
    <lineage>
        <taxon>Bacteria</taxon>
        <taxon>Bacillati</taxon>
        <taxon>Bacillota</taxon>
        <taxon>Bacilli</taxon>
        <taxon>Lactobacillales</taxon>
        <taxon>Streptococcaceae</taxon>
        <taxon>Lactococcus</taxon>
    </lineage>
</organism>
<comment type="similarity">
    <text evidence="1 7">Belongs to the RecO family.</text>
</comment>
<dbReference type="PANTHER" id="PTHR33991">
    <property type="entry name" value="DNA REPAIR PROTEIN RECO"/>
    <property type="match status" value="1"/>
</dbReference>
<dbReference type="InterPro" id="IPR003717">
    <property type="entry name" value="RecO"/>
</dbReference>
<evidence type="ECO:0000313" key="10">
    <source>
        <dbReference type="Proteomes" id="UP000181969"/>
    </source>
</evidence>
<sequence>MTKIDLCLYNIRMKSVETRGLVLYTKNYREKDKLVKIFTEFFGKRMFFVKNFARSKYASSLQNFTAASLMGTINDEGFSFLDDVSEAVTYKHISEDIFLNAHASYIISLADAAIPDNQYDSSLYAFVIKCMDLLDQGFDKEIITNIFEIQVLSRFGVALNCTECAFCHSKQGPFDYSYKFNACLCKNHFDEDMRRLHLDPNVLYLVHLFQEISLDQLEKISVKKEMKEKIRLFIDGIYDEYVGIHLKSKKFLDGMKDWADIMKE</sequence>
<dbReference type="InterPro" id="IPR042242">
    <property type="entry name" value="RecO_C"/>
</dbReference>
<dbReference type="SUPFAM" id="SSF57863">
    <property type="entry name" value="ArfGap/RecO-like zinc finger"/>
    <property type="match status" value="1"/>
</dbReference>
<dbReference type="GO" id="GO:0043590">
    <property type="term" value="C:bacterial nucleoid"/>
    <property type="evidence" value="ECO:0007669"/>
    <property type="project" value="TreeGrafter"/>
</dbReference>
<keyword evidence="4 7" id="KW-0233">DNA recombination</keyword>
<dbReference type="InterPro" id="IPR037278">
    <property type="entry name" value="ARFGAP/RecO"/>
</dbReference>
<evidence type="ECO:0000259" key="8">
    <source>
        <dbReference type="Pfam" id="PF11967"/>
    </source>
</evidence>
<dbReference type="Pfam" id="PF02565">
    <property type="entry name" value="RecO_C"/>
    <property type="match status" value="1"/>
</dbReference>
<dbReference type="Pfam" id="PF11967">
    <property type="entry name" value="RecO_N"/>
    <property type="match status" value="1"/>
</dbReference>
<evidence type="ECO:0000256" key="5">
    <source>
        <dbReference type="ARBA" id="ARBA00023204"/>
    </source>
</evidence>
<proteinExistence type="inferred from homology"/>
<dbReference type="InterPro" id="IPR012340">
    <property type="entry name" value="NA-bd_OB-fold"/>
</dbReference>
<protein>
    <recommendedName>
        <fullName evidence="2 7">DNA repair protein RecO</fullName>
    </recommendedName>
    <alternativeName>
        <fullName evidence="6 7">Recombination protein O</fullName>
    </alternativeName>
</protein>
<evidence type="ECO:0000256" key="3">
    <source>
        <dbReference type="ARBA" id="ARBA00022763"/>
    </source>
</evidence>
<gene>
    <name evidence="7" type="primary">recO</name>
    <name evidence="9" type="ORF">SAMN05216438_11029</name>
</gene>
<dbReference type="Gene3D" id="1.20.1440.120">
    <property type="entry name" value="Recombination protein O, C-terminal domain"/>
    <property type="match status" value="1"/>
</dbReference>
<accession>A0A1I4HRF6</accession>
<evidence type="ECO:0000313" key="9">
    <source>
        <dbReference type="EMBL" id="SFL44644.1"/>
    </source>
</evidence>
<dbReference type="GO" id="GO:0006302">
    <property type="term" value="P:double-strand break repair"/>
    <property type="evidence" value="ECO:0007669"/>
    <property type="project" value="TreeGrafter"/>
</dbReference>
<feature type="domain" description="DNA replication/recombination mediator RecO N-terminal" evidence="8">
    <location>
        <begin position="13"/>
        <end position="84"/>
    </location>
</feature>
<evidence type="ECO:0000256" key="7">
    <source>
        <dbReference type="HAMAP-Rule" id="MF_00201"/>
    </source>
</evidence>
<dbReference type="AlphaFoldDB" id="A0A1I4HRF6"/>
<evidence type="ECO:0000256" key="2">
    <source>
        <dbReference type="ARBA" id="ARBA00021310"/>
    </source>
</evidence>
<dbReference type="InterPro" id="IPR022572">
    <property type="entry name" value="DNA_rep/recomb_RecO_N"/>
</dbReference>
<evidence type="ECO:0000256" key="1">
    <source>
        <dbReference type="ARBA" id="ARBA00007452"/>
    </source>
</evidence>
<keyword evidence="5 7" id="KW-0234">DNA repair</keyword>
<dbReference type="Gene3D" id="2.40.50.140">
    <property type="entry name" value="Nucleic acid-binding proteins"/>
    <property type="match status" value="1"/>
</dbReference>
<name>A0A1I4HRF6_9LACT</name>
<dbReference type="SUPFAM" id="SSF50249">
    <property type="entry name" value="Nucleic acid-binding proteins"/>
    <property type="match status" value="1"/>
</dbReference>
<dbReference type="Proteomes" id="UP000181969">
    <property type="component" value="Unassembled WGS sequence"/>
</dbReference>
<dbReference type="GO" id="GO:0006310">
    <property type="term" value="P:DNA recombination"/>
    <property type="evidence" value="ECO:0007669"/>
    <property type="project" value="UniProtKB-UniRule"/>
</dbReference>
<dbReference type="EMBL" id="FOTJ01000010">
    <property type="protein sequence ID" value="SFL44644.1"/>
    <property type="molecule type" value="Genomic_DNA"/>
</dbReference>
<dbReference type="HAMAP" id="MF_00201">
    <property type="entry name" value="RecO"/>
    <property type="match status" value="1"/>
</dbReference>
<comment type="function">
    <text evidence="7">Involved in DNA repair and RecF pathway recombination.</text>
</comment>
<dbReference type="NCBIfam" id="TIGR00613">
    <property type="entry name" value="reco"/>
    <property type="match status" value="1"/>
</dbReference>
<dbReference type="PANTHER" id="PTHR33991:SF1">
    <property type="entry name" value="DNA REPAIR PROTEIN RECO"/>
    <property type="match status" value="1"/>
</dbReference>
<evidence type="ECO:0000256" key="6">
    <source>
        <dbReference type="ARBA" id="ARBA00033409"/>
    </source>
</evidence>
<evidence type="ECO:0000256" key="4">
    <source>
        <dbReference type="ARBA" id="ARBA00023172"/>
    </source>
</evidence>
<keyword evidence="3 7" id="KW-0227">DNA damage</keyword>